<name>A0ABW4RKJ9_9BACL</name>
<evidence type="ECO:0000256" key="9">
    <source>
        <dbReference type="ARBA" id="ARBA00023136"/>
    </source>
</evidence>
<dbReference type="Pfam" id="PF00005">
    <property type="entry name" value="ABC_tran"/>
    <property type="match status" value="1"/>
</dbReference>
<keyword evidence="6" id="KW-0547">Nucleotide-binding</keyword>
<dbReference type="PROSITE" id="PS50893">
    <property type="entry name" value="ABC_TRANSPORTER_2"/>
    <property type="match status" value="1"/>
</dbReference>
<dbReference type="PANTHER" id="PTHR43297">
    <property type="entry name" value="OLIGOPEPTIDE TRANSPORT ATP-BINDING PROTEIN APPD"/>
    <property type="match status" value="1"/>
</dbReference>
<protein>
    <submittedName>
        <fullName evidence="11">ATP-binding cassette domain-containing protein</fullName>
    </submittedName>
</protein>
<evidence type="ECO:0000256" key="3">
    <source>
        <dbReference type="ARBA" id="ARBA00022448"/>
    </source>
</evidence>
<keyword evidence="12" id="KW-1185">Reference proteome</keyword>
<evidence type="ECO:0000313" key="11">
    <source>
        <dbReference type="EMBL" id="MFD1886708.1"/>
    </source>
</evidence>
<dbReference type="InterPro" id="IPR013563">
    <property type="entry name" value="Oligopep_ABC_C"/>
</dbReference>
<keyword evidence="8" id="KW-1278">Translocase</keyword>
<keyword evidence="5" id="KW-0997">Cell inner membrane</keyword>
<evidence type="ECO:0000256" key="2">
    <source>
        <dbReference type="ARBA" id="ARBA00005417"/>
    </source>
</evidence>
<keyword evidence="7 11" id="KW-0067">ATP-binding</keyword>
<reference evidence="12" key="1">
    <citation type="journal article" date="2019" name="Int. J. Syst. Evol. Microbiol.">
        <title>The Global Catalogue of Microorganisms (GCM) 10K type strain sequencing project: providing services to taxonomists for standard genome sequencing and annotation.</title>
        <authorList>
            <consortium name="The Broad Institute Genomics Platform"/>
            <consortium name="The Broad Institute Genome Sequencing Center for Infectious Disease"/>
            <person name="Wu L."/>
            <person name="Ma J."/>
        </authorList>
    </citation>
    <scope>NUCLEOTIDE SEQUENCE [LARGE SCALE GENOMIC DNA]</scope>
    <source>
        <strain evidence="12">CCUG 54950</strain>
    </source>
</reference>
<dbReference type="SUPFAM" id="SSF52540">
    <property type="entry name" value="P-loop containing nucleoside triphosphate hydrolases"/>
    <property type="match status" value="1"/>
</dbReference>
<evidence type="ECO:0000259" key="10">
    <source>
        <dbReference type="PROSITE" id="PS50893"/>
    </source>
</evidence>
<dbReference type="Gene3D" id="3.40.50.300">
    <property type="entry name" value="P-loop containing nucleotide triphosphate hydrolases"/>
    <property type="match status" value="1"/>
</dbReference>
<dbReference type="PROSITE" id="PS00211">
    <property type="entry name" value="ABC_TRANSPORTER_1"/>
    <property type="match status" value="1"/>
</dbReference>
<dbReference type="InterPro" id="IPR050388">
    <property type="entry name" value="ABC_Ni/Peptide_Import"/>
</dbReference>
<evidence type="ECO:0000313" key="12">
    <source>
        <dbReference type="Proteomes" id="UP001597233"/>
    </source>
</evidence>
<dbReference type="SMART" id="SM00382">
    <property type="entry name" value="AAA"/>
    <property type="match status" value="1"/>
</dbReference>
<dbReference type="InterPro" id="IPR003439">
    <property type="entry name" value="ABC_transporter-like_ATP-bd"/>
</dbReference>
<dbReference type="EMBL" id="JBHUEH010000016">
    <property type="protein sequence ID" value="MFD1886708.1"/>
    <property type="molecule type" value="Genomic_DNA"/>
</dbReference>
<comment type="subcellular location">
    <subcellularLocation>
        <location evidence="1">Cell membrane</location>
        <topology evidence="1">Peripheral membrane protein</topology>
    </subcellularLocation>
</comment>
<evidence type="ECO:0000256" key="8">
    <source>
        <dbReference type="ARBA" id="ARBA00022967"/>
    </source>
</evidence>
<keyword evidence="3" id="KW-0813">Transport</keyword>
<dbReference type="GO" id="GO:0005524">
    <property type="term" value="F:ATP binding"/>
    <property type="evidence" value="ECO:0007669"/>
    <property type="project" value="UniProtKB-KW"/>
</dbReference>
<dbReference type="InterPro" id="IPR003593">
    <property type="entry name" value="AAA+_ATPase"/>
</dbReference>
<keyword evidence="4" id="KW-1003">Cell membrane</keyword>
<keyword evidence="9" id="KW-0472">Membrane</keyword>
<comment type="caution">
    <text evidence="11">The sequence shown here is derived from an EMBL/GenBank/DDBJ whole genome shotgun (WGS) entry which is preliminary data.</text>
</comment>
<dbReference type="InterPro" id="IPR017871">
    <property type="entry name" value="ABC_transporter-like_CS"/>
</dbReference>
<organism evidence="11 12">
    <name type="scientific">Paenibacillus wenxiniae</name>
    <dbReference type="NCBI Taxonomy" id="1636843"/>
    <lineage>
        <taxon>Bacteria</taxon>
        <taxon>Bacillati</taxon>
        <taxon>Bacillota</taxon>
        <taxon>Bacilli</taxon>
        <taxon>Bacillales</taxon>
        <taxon>Paenibacillaceae</taxon>
        <taxon>Paenibacillus</taxon>
    </lineage>
</organism>
<dbReference type="CDD" id="cd03257">
    <property type="entry name" value="ABC_NikE_OppD_transporters"/>
    <property type="match status" value="1"/>
</dbReference>
<dbReference type="Proteomes" id="UP001597233">
    <property type="component" value="Unassembled WGS sequence"/>
</dbReference>
<sequence length="273" mass="30754">MLELDKLTVRSRQRVLVDEVSLSVGAGEWLALVGESGSGKSLLSQSIGGLLPAGIEASGSIRWNDQELMQLPARQLRQLRGKEIAYIFQDYQGAFTPFRTIAQHMNEYQSVHGEKDRQQRRQRNEQALESAGLSTKLLHRYPFQLSGGQLQRAAIALTLLLSPRLLIADEATTALDSVSGHRILELLRQKQQETGCAILFITHDWRHVRRYADRIAVMKEGKLVESGNRHRVLDHPRHPYTQQLIAAAPMLERSEPMLRSGLAPLERLEGQKS</sequence>
<evidence type="ECO:0000256" key="5">
    <source>
        <dbReference type="ARBA" id="ARBA00022519"/>
    </source>
</evidence>
<feature type="domain" description="ABC transporter" evidence="10">
    <location>
        <begin position="2"/>
        <end position="245"/>
    </location>
</feature>
<evidence type="ECO:0000256" key="4">
    <source>
        <dbReference type="ARBA" id="ARBA00022475"/>
    </source>
</evidence>
<evidence type="ECO:0000256" key="6">
    <source>
        <dbReference type="ARBA" id="ARBA00022741"/>
    </source>
</evidence>
<accession>A0ABW4RKJ9</accession>
<dbReference type="Pfam" id="PF08352">
    <property type="entry name" value="oligo_HPY"/>
    <property type="match status" value="1"/>
</dbReference>
<evidence type="ECO:0000256" key="7">
    <source>
        <dbReference type="ARBA" id="ARBA00022840"/>
    </source>
</evidence>
<evidence type="ECO:0000256" key="1">
    <source>
        <dbReference type="ARBA" id="ARBA00004202"/>
    </source>
</evidence>
<proteinExistence type="inferred from homology"/>
<dbReference type="InterPro" id="IPR027417">
    <property type="entry name" value="P-loop_NTPase"/>
</dbReference>
<comment type="similarity">
    <text evidence="2">Belongs to the ABC transporter superfamily.</text>
</comment>
<dbReference type="RefSeq" id="WP_347326166.1">
    <property type="nucleotide sequence ID" value="NZ_JBCGUH010000009.1"/>
</dbReference>
<dbReference type="PANTHER" id="PTHR43297:SF14">
    <property type="entry name" value="ATPASE AAA-TYPE CORE DOMAIN-CONTAINING PROTEIN"/>
    <property type="match status" value="1"/>
</dbReference>
<gene>
    <name evidence="11" type="ORF">ACFSC9_14355</name>
</gene>